<dbReference type="GO" id="GO:0005829">
    <property type="term" value="C:cytosol"/>
    <property type="evidence" value="ECO:0007669"/>
    <property type="project" value="TreeGrafter"/>
</dbReference>
<accession>A0A853DT16</accession>
<comment type="caution">
    <text evidence="3">The sequence shown here is derived from an EMBL/GenBank/DDBJ whole genome shotgun (WGS) entry which is preliminary data.</text>
</comment>
<dbReference type="Pfam" id="PF01381">
    <property type="entry name" value="HTH_3"/>
    <property type="match status" value="1"/>
</dbReference>
<dbReference type="SMART" id="SM00530">
    <property type="entry name" value="HTH_XRE"/>
    <property type="match status" value="1"/>
</dbReference>
<evidence type="ECO:0000313" key="4">
    <source>
        <dbReference type="Proteomes" id="UP000521075"/>
    </source>
</evidence>
<dbReference type="InterPro" id="IPR010982">
    <property type="entry name" value="Lambda_DNA-bd_dom_sf"/>
</dbReference>
<name>A0A853DT16_9MICO</name>
<sequence>MLLRHALGSVLRRIRTEQGTTLRQLSETSRVSIPYLSEIERGRKEASSEILAALCRVLEVPEGELLTRVAAEFAGVQAAGVQAAAPAQVLSLVPERDEVPASQTAVAAVAEPASTTETAPAALLLVA</sequence>
<feature type="domain" description="HTH cro/C1-type" evidence="2">
    <location>
        <begin position="11"/>
        <end position="65"/>
    </location>
</feature>
<dbReference type="CDD" id="cd00093">
    <property type="entry name" value="HTH_XRE"/>
    <property type="match status" value="1"/>
</dbReference>
<dbReference type="GO" id="GO:0003677">
    <property type="term" value="F:DNA binding"/>
    <property type="evidence" value="ECO:0007669"/>
    <property type="project" value="UniProtKB-KW"/>
</dbReference>
<organism evidence="3 4">
    <name type="scientific">Leifsonia naganoensis</name>
    <dbReference type="NCBI Taxonomy" id="150025"/>
    <lineage>
        <taxon>Bacteria</taxon>
        <taxon>Bacillati</taxon>
        <taxon>Actinomycetota</taxon>
        <taxon>Actinomycetes</taxon>
        <taxon>Micrococcales</taxon>
        <taxon>Microbacteriaceae</taxon>
        <taxon>Leifsonia</taxon>
    </lineage>
</organism>
<dbReference type="Gene3D" id="1.10.260.40">
    <property type="entry name" value="lambda repressor-like DNA-binding domains"/>
    <property type="match status" value="1"/>
</dbReference>
<evidence type="ECO:0000256" key="1">
    <source>
        <dbReference type="ARBA" id="ARBA00023125"/>
    </source>
</evidence>
<dbReference type="PROSITE" id="PS50943">
    <property type="entry name" value="HTH_CROC1"/>
    <property type="match status" value="1"/>
</dbReference>
<dbReference type="SUPFAM" id="SSF47413">
    <property type="entry name" value="lambda repressor-like DNA-binding domains"/>
    <property type="match status" value="1"/>
</dbReference>
<dbReference type="Proteomes" id="UP000521075">
    <property type="component" value="Unassembled WGS sequence"/>
</dbReference>
<proteinExistence type="predicted"/>
<dbReference type="AlphaFoldDB" id="A0A853DT16"/>
<dbReference type="RefSeq" id="WP_179700222.1">
    <property type="nucleotide sequence ID" value="NZ_BAAAHA010000004.1"/>
</dbReference>
<dbReference type="PANTHER" id="PTHR46797:SF1">
    <property type="entry name" value="METHYLPHOSPHONATE SYNTHASE"/>
    <property type="match status" value="1"/>
</dbReference>
<evidence type="ECO:0000313" key="3">
    <source>
        <dbReference type="EMBL" id="NYK09210.1"/>
    </source>
</evidence>
<gene>
    <name evidence="3" type="ORF">HNR14_001091</name>
</gene>
<dbReference type="EMBL" id="JACCHJ010000001">
    <property type="protein sequence ID" value="NYK09210.1"/>
    <property type="molecule type" value="Genomic_DNA"/>
</dbReference>
<dbReference type="PANTHER" id="PTHR46797">
    <property type="entry name" value="HTH-TYPE TRANSCRIPTIONAL REGULATOR"/>
    <property type="match status" value="1"/>
</dbReference>
<dbReference type="InterPro" id="IPR050807">
    <property type="entry name" value="TransReg_Diox_bact_type"/>
</dbReference>
<keyword evidence="1" id="KW-0238">DNA-binding</keyword>
<protein>
    <submittedName>
        <fullName evidence="3">Transcriptional regulator with XRE-family HTH domain</fullName>
    </submittedName>
</protein>
<dbReference type="GO" id="GO:0003700">
    <property type="term" value="F:DNA-binding transcription factor activity"/>
    <property type="evidence" value="ECO:0007669"/>
    <property type="project" value="TreeGrafter"/>
</dbReference>
<keyword evidence="4" id="KW-1185">Reference proteome</keyword>
<dbReference type="InterPro" id="IPR001387">
    <property type="entry name" value="Cro/C1-type_HTH"/>
</dbReference>
<reference evidence="3 4" key="1">
    <citation type="submission" date="2020-07" db="EMBL/GenBank/DDBJ databases">
        <title>Sequencing the genomes of 1000 actinobacteria strains.</title>
        <authorList>
            <person name="Klenk H.-P."/>
        </authorList>
    </citation>
    <scope>NUCLEOTIDE SEQUENCE [LARGE SCALE GENOMIC DNA]</scope>
    <source>
        <strain evidence="3 4">DSM 15166</strain>
    </source>
</reference>
<evidence type="ECO:0000259" key="2">
    <source>
        <dbReference type="PROSITE" id="PS50943"/>
    </source>
</evidence>